<name>A0A0A9XHP0_LYGHE</name>
<dbReference type="InterPro" id="IPR029063">
    <property type="entry name" value="SAM-dependent_MTases_sf"/>
</dbReference>
<sequence>MAEGSCRMNNAGLYVRFNAMQAKDADEAMEEFSSYFKWGKAEKILDVGSGPGDVTSTILRSYVPDDASLIGSDISREMVDYATAKFKSDRIMFRILDIENVPWETEMENSYHKIFSFYCFHWIQNQKLAVENMSKLLKPDGQLFLVFLAKSPIFDLYKNLKINPTWAPFMQDIDNYISKYHNSLDPAEEFKQLLINNGFSDVKAINRWKSYYFDSVEQLITSIIAVNPFIKRIPEDLLPSYREDIDKFIHQTTTQKDGRIQINYCLIVAYAVK</sequence>
<reference evidence="4" key="1">
    <citation type="journal article" date="2014" name="PLoS ONE">
        <title>Transcriptome-Based Identification of ABC Transporters in the Western Tarnished Plant Bug Lygus hesperus.</title>
        <authorList>
            <person name="Hull J.J."/>
            <person name="Chaney K."/>
            <person name="Geib S.M."/>
            <person name="Fabrick J.A."/>
            <person name="Brent C.S."/>
            <person name="Walsh D."/>
            <person name="Lavine L.C."/>
        </authorList>
    </citation>
    <scope>NUCLEOTIDE SEQUENCE</scope>
</reference>
<dbReference type="PANTHER" id="PTHR43861:SF1">
    <property type="entry name" value="TRANS-ACONITATE 2-METHYLTRANSFERASE"/>
    <property type="match status" value="1"/>
</dbReference>
<dbReference type="CDD" id="cd02440">
    <property type="entry name" value="AdoMet_MTases"/>
    <property type="match status" value="1"/>
</dbReference>
<keyword evidence="1 4" id="KW-0489">Methyltransferase</keyword>
<dbReference type="PANTHER" id="PTHR43861">
    <property type="entry name" value="TRANS-ACONITATE 2-METHYLTRANSFERASE-RELATED"/>
    <property type="match status" value="1"/>
</dbReference>
<protein>
    <submittedName>
        <fullName evidence="4">Trans-aconitate 2-methyltransferase</fullName>
    </submittedName>
</protein>
<evidence type="ECO:0000259" key="3">
    <source>
        <dbReference type="Pfam" id="PF13649"/>
    </source>
</evidence>
<proteinExistence type="predicted"/>
<dbReference type="EMBL" id="GBHO01024463">
    <property type="protein sequence ID" value="JAG19141.1"/>
    <property type="molecule type" value="Transcribed_RNA"/>
</dbReference>
<keyword evidence="2 4" id="KW-0808">Transferase</keyword>
<organism evidence="4">
    <name type="scientific">Lygus hesperus</name>
    <name type="common">Western plant bug</name>
    <dbReference type="NCBI Taxonomy" id="30085"/>
    <lineage>
        <taxon>Eukaryota</taxon>
        <taxon>Metazoa</taxon>
        <taxon>Ecdysozoa</taxon>
        <taxon>Arthropoda</taxon>
        <taxon>Hexapoda</taxon>
        <taxon>Insecta</taxon>
        <taxon>Pterygota</taxon>
        <taxon>Neoptera</taxon>
        <taxon>Paraneoptera</taxon>
        <taxon>Hemiptera</taxon>
        <taxon>Heteroptera</taxon>
        <taxon>Panheteroptera</taxon>
        <taxon>Cimicomorpha</taxon>
        <taxon>Miridae</taxon>
        <taxon>Mirini</taxon>
        <taxon>Lygus</taxon>
    </lineage>
</organism>
<dbReference type="AlphaFoldDB" id="A0A0A9XHP0"/>
<feature type="domain" description="Methyltransferase" evidence="3">
    <location>
        <begin position="44"/>
        <end position="141"/>
    </location>
</feature>
<gene>
    <name evidence="4" type="primary">tam_1</name>
    <name evidence="5" type="synonym">tam_0</name>
    <name evidence="4" type="ORF">CM83_51163</name>
    <name evidence="5" type="ORF">CM83_51165</name>
    <name evidence="6" type="ORF">g.51331</name>
</gene>
<reference evidence="6" key="3">
    <citation type="journal article" date="2016" name="Gigascience">
        <title>De novo construction of an expanded transcriptome assembly for the western tarnished plant bug, Lygus hesperus.</title>
        <authorList>
            <person name="Tassone E.E."/>
            <person name="Geib S.M."/>
            <person name="Hall B."/>
            <person name="Fabrick J.A."/>
            <person name="Brent C.S."/>
            <person name="Hull J.J."/>
        </authorList>
    </citation>
    <scope>NUCLEOTIDE SEQUENCE</scope>
</reference>
<dbReference type="EMBL" id="GBHO01010623">
    <property type="protein sequence ID" value="JAG32981.1"/>
    <property type="molecule type" value="Transcribed_RNA"/>
</dbReference>
<dbReference type="GO" id="GO:0032259">
    <property type="term" value="P:methylation"/>
    <property type="evidence" value="ECO:0007669"/>
    <property type="project" value="UniProtKB-KW"/>
</dbReference>
<reference evidence="4" key="2">
    <citation type="submission" date="2014-07" db="EMBL/GenBank/DDBJ databases">
        <authorList>
            <person name="Hull J."/>
        </authorList>
    </citation>
    <scope>NUCLEOTIDE SEQUENCE</scope>
</reference>
<evidence type="ECO:0000313" key="6">
    <source>
        <dbReference type="EMBL" id="JAQ15112.1"/>
    </source>
</evidence>
<evidence type="ECO:0000313" key="4">
    <source>
        <dbReference type="EMBL" id="JAG19141.1"/>
    </source>
</evidence>
<dbReference type="Gene3D" id="3.40.50.150">
    <property type="entry name" value="Vaccinia Virus protein VP39"/>
    <property type="match status" value="1"/>
</dbReference>
<dbReference type="SUPFAM" id="SSF53335">
    <property type="entry name" value="S-adenosyl-L-methionine-dependent methyltransferases"/>
    <property type="match status" value="1"/>
</dbReference>
<dbReference type="GO" id="GO:0008168">
    <property type="term" value="F:methyltransferase activity"/>
    <property type="evidence" value="ECO:0007669"/>
    <property type="project" value="UniProtKB-KW"/>
</dbReference>
<evidence type="ECO:0000313" key="5">
    <source>
        <dbReference type="EMBL" id="JAG32981.1"/>
    </source>
</evidence>
<evidence type="ECO:0000256" key="2">
    <source>
        <dbReference type="ARBA" id="ARBA00022679"/>
    </source>
</evidence>
<evidence type="ECO:0000256" key="1">
    <source>
        <dbReference type="ARBA" id="ARBA00022603"/>
    </source>
</evidence>
<accession>A0A0A9XHP0</accession>
<dbReference type="InterPro" id="IPR041698">
    <property type="entry name" value="Methyltransf_25"/>
</dbReference>
<dbReference type="EMBL" id="GDHC01003517">
    <property type="protein sequence ID" value="JAQ15112.1"/>
    <property type="molecule type" value="Transcribed_RNA"/>
</dbReference>
<dbReference type="Pfam" id="PF13649">
    <property type="entry name" value="Methyltransf_25"/>
    <property type="match status" value="1"/>
</dbReference>